<evidence type="ECO:0000256" key="2">
    <source>
        <dbReference type="ARBA" id="ARBA00022692"/>
    </source>
</evidence>
<dbReference type="GO" id="GO:0022857">
    <property type="term" value="F:transmembrane transporter activity"/>
    <property type="evidence" value="ECO:0007669"/>
    <property type="project" value="InterPro"/>
</dbReference>
<dbReference type="GO" id="GO:0005886">
    <property type="term" value="C:plasma membrane"/>
    <property type="evidence" value="ECO:0007669"/>
    <property type="project" value="TreeGrafter"/>
</dbReference>
<sequence>MEPSIMDTAGWTGPEDPENPVNWSPWRKWTIVATNSLATFMVSFGSSVFSGALPDVQRIFGVSNDVALLGIALYVLGFALGPMVWGPASELYGKTRPMFAGLFLFALFQIPCAAADSLGVILAFRFLGALAGSSVLAIVGGMFVDFLTGPAGRGVSTALFSLATFCGPAAGPIAGNALARYVGWRWTSWVTLIGVAVFGTAAFLATPETSGPVILRRRAARMGLSDEKTGQARPTASVFVQKYLTKPPKMLVLEPILFIFTIYMSLVYGVIYLTFSMYPLAFVVERNFSQVDGSLPFISIFIGVVVACVALAVHSIYYLGPMAKQTKIHVPERRLPPMIAGSFILPAANTGIFWFAWTSNPSLPWLPQAFSGILIGCGSILVFMSGVVYLIEVYLIHANSALAINNLIRSVFAAAFPYAAGRLFAKLGLTVGGSVFVALGLVPDTLAVPRGFVRFDKTRDFDADRVARFHERCAHFIVAGFSDKVHHLAVKGVAVGREGRVFSLDDELRDSWVWTRVATFRNIKMLYELKEHYLHEAEDKTWCVAAGKVRSDGAVEELSVEIYRRPLRNRTIWPDLVSHYEWAKSRVYPPPRDLGRTDPGFVS</sequence>
<feature type="domain" description="Major facilitator superfamily (MFS) profile" evidence="6">
    <location>
        <begin position="31"/>
        <end position="452"/>
    </location>
</feature>
<comment type="subcellular location">
    <subcellularLocation>
        <location evidence="1">Membrane</location>
        <topology evidence="1">Multi-pass membrane protein</topology>
    </subcellularLocation>
</comment>
<dbReference type="Gene3D" id="1.20.1250.20">
    <property type="entry name" value="MFS general substrate transporter like domains"/>
    <property type="match status" value="1"/>
</dbReference>
<feature type="transmembrane region" description="Helical" evidence="5">
    <location>
        <begin position="97"/>
        <end position="115"/>
    </location>
</feature>
<feature type="transmembrane region" description="Helical" evidence="5">
    <location>
        <begin position="427"/>
        <end position="449"/>
    </location>
</feature>
<feature type="transmembrane region" description="Helical" evidence="5">
    <location>
        <begin position="339"/>
        <end position="357"/>
    </location>
</feature>
<feature type="transmembrane region" description="Helical" evidence="5">
    <location>
        <begin position="295"/>
        <end position="319"/>
    </location>
</feature>
<name>A0A4V1C4M6_PYROR</name>
<feature type="transmembrane region" description="Helical" evidence="5">
    <location>
        <begin position="369"/>
        <end position="391"/>
    </location>
</feature>
<gene>
    <name evidence="7" type="ORF">PoMZ_09093</name>
</gene>
<dbReference type="Pfam" id="PF07690">
    <property type="entry name" value="MFS_1"/>
    <property type="match status" value="1"/>
</dbReference>
<dbReference type="SUPFAM" id="SSF103473">
    <property type="entry name" value="MFS general substrate transporter"/>
    <property type="match status" value="1"/>
</dbReference>
<dbReference type="InterPro" id="IPR020846">
    <property type="entry name" value="MFS_dom"/>
</dbReference>
<feature type="transmembrane region" description="Helical" evidence="5">
    <location>
        <begin position="66"/>
        <end position="85"/>
    </location>
</feature>
<proteinExistence type="predicted"/>
<keyword evidence="2 5" id="KW-0812">Transmembrane</keyword>
<accession>A0A4V1C4M6</accession>
<evidence type="ECO:0000256" key="3">
    <source>
        <dbReference type="ARBA" id="ARBA00022989"/>
    </source>
</evidence>
<dbReference type="CDD" id="cd17323">
    <property type="entry name" value="MFS_Tpo1_MDR_like"/>
    <property type="match status" value="1"/>
</dbReference>
<dbReference type="PANTHER" id="PTHR23502">
    <property type="entry name" value="MAJOR FACILITATOR SUPERFAMILY"/>
    <property type="match status" value="1"/>
</dbReference>
<feature type="transmembrane region" description="Helical" evidence="5">
    <location>
        <begin position="29"/>
        <end position="54"/>
    </location>
</feature>
<dbReference type="Proteomes" id="UP000294847">
    <property type="component" value="Chromosome 1"/>
</dbReference>
<evidence type="ECO:0000313" key="8">
    <source>
        <dbReference type="Proteomes" id="UP000294847"/>
    </source>
</evidence>
<keyword evidence="3 5" id="KW-1133">Transmembrane helix</keyword>
<evidence type="ECO:0000313" key="7">
    <source>
        <dbReference type="EMBL" id="QBZ53415.1"/>
    </source>
</evidence>
<reference evidence="7 8" key="1">
    <citation type="journal article" date="2019" name="Mol. Biol. Evol.">
        <title>Blast fungal genomes show frequent chromosomal changes, gene gains and losses, and effector gene turnover.</title>
        <authorList>
            <person name="Gomez Luciano L.B."/>
            <person name="Jason Tsai I."/>
            <person name="Chuma I."/>
            <person name="Tosa Y."/>
            <person name="Chen Y.H."/>
            <person name="Li J.Y."/>
            <person name="Li M.Y."/>
            <person name="Jade Lu M.Y."/>
            <person name="Nakayashiki H."/>
            <person name="Li W.H."/>
        </authorList>
    </citation>
    <scope>NUCLEOTIDE SEQUENCE [LARGE SCALE GENOMIC DNA]</scope>
    <source>
        <strain evidence="7">MZ5-1-6</strain>
    </source>
</reference>
<evidence type="ECO:0000256" key="4">
    <source>
        <dbReference type="ARBA" id="ARBA00023136"/>
    </source>
</evidence>
<dbReference type="EMBL" id="CP034204">
    <property type="protein sequence ID" value="QBZ53415.1"/>
    <property type="molecule type" value="Genomic_DNA"/>
</dbReference>
<feature type="transmembrane region" description="Helical" evidence="5">
    <location>
        <begin position="403"/>
        <end position="421"/>
    </location>
</feature>
<dbReference type="InterPro" id="IPR011701">
    <property type="entry name" value="MFS"/>
</dbReference>
<dbReference type="PANTHER" id="PTHR23502:SF47">
    <property type="entry name" value="MAJOR FACILITATOR SUPERFAMILY (MFS) PROFILE DOMAIN-CONTAINING PROTEIN-RELATED"/>
    <property type="match status" value="1"/>
</dbReference>
<evidence type="ECO:0000256" key="1">
    <source>
        <dbReference type="ARBA" id="ARBA00004141"/>
    </source>
</evidence>
<evidence type="ECO:0000256" key="5">
    <source>
        <dbReference type="SAM" id="Phobius"/>
    </source>
</evidence>
<feature type="transmembrane region" description="Helical" evidence="5">
    <location>
        <begin position="251"/>
        <end position="275"/>
    </location>
</feature>
<dbReference type="AlphaFoldDB" id="A0A4V1C4M6"/>
<keyword evidence="4 5" id="KW-0472">Membrane</keyword>
<organism evidence="7 8">
    <name type="scientific">Pyricularia oryzae</name>
    <name type="common">Rice blast fungus</name>
    <name type="synonym">Magnaporthe oryzae</name>
    <dbReference type="NCBI Taxonomy" id="318829"/>
    <lineage>
        <taxon>Eukaryota</taxon>
        <taxon>Fungi</taxon>
        <taxon>Dikarya</taxon>
        <taxon>Ascomycota</taxon>
        <taxon>Pezizomycotina</taxon>
        <taxon>Sordariomycetes</taxon>
        <taxon>Sordariomycetidae</taxon>
        <taxon>Magnaporthales</taxon>
        <taxon>Pyriculariaceae</taxon>
        <taxon>Pyricularia</taxon>
    </lineage>
</organism>
<dbReference type="InterPro" id="IPR036259">
    <property type="entry name" value="MFS_trans_sf"/>
</dbReference>
<evidence type="ECO:0000259" key="6">
    <source>
        <dbReference type="PROSITE" id="PS50850"/>
    </source>
</evidence>
<feature type="transmembrane region" description="Helical" evidence="5">
    <location>
        <begin position="186"/>
        <end position="206"/>
    </location>
</feature>
<feature type="transmembrane region" description="Helical" evidence="5">
    <location>
        <begin position="122"/>
        <end position="144"/>
    </location>
</feature>
<dbReference type="PROSITE" id="PS50850">
    <property type="entry name" value="MFS"/>
    <property type="match status" value="1"/>
</dbReference>
<protein>
    <recommendedName>
        <fullName evidence="6">Major facilitator superfamily (MFS) profile domain-containing protein</fullName>
    </recommendedName>
</protein>